<dbReference type="AlphaFoldDB" id="A0ABD1D930"/>
<keyword evidence="1" id="KW-0812">Transmembrane</keyword>
<name>A0ABD1D930_CULPP</name>
<gene>
    <name evidence="3" type="ORF">pipiens_010934</name>
</gene>
<feature type="transmembrane region" description="Helical" evidence="1">
    <location>
        <begin position="317"/>
        <end position="337"/>
    </location>
</feature>
<evidence type="ECO:0000313" key="4">
    <source>
        <dbReference type="Proteomes" id="UP001562425"/>
    </source>
</evidence>
<keyword evidence="2" id="KW-0732">Signal</keyword>
<comment type="caution">
    <text evidence="3">The sequence shown here is derived from an EMBL/GenBank/DDBJ whole genome shotgun (WGS) entry which is preliminary data.</text>
</comment>
<accession>A0ABD1D930</accession>
<dbReference type="EMBL" id="JBEHCU010006959">
    <property type="protein sequence ID" value="KAL1395855.1"/>
    <property type="molecule type" value="Genomic_DNA"/>
</dbReference>
<keyword evidence="1" id="KW-1133">Transmembrane helix</keyword>
<feature type="transmembrane region" description="Helical" evidence="1">
    <location>
        <begin position="283"/>
        <end position="305"/>
    </location>
</feature>
<evidence type="ECO:0000256" key="1">
    <source>
        <dbReference type="SAM" id="Phobius"/>
    </source>
</evidence>
<feature type="signal peptide" evidence="2">
    <location>
        <begin position="1"/>
        <end position="21"/>
    </location>
</feature>
<dbReference type="Proteomes" id="UP001562425">
    <property type="component" value="Unassembled WGS sequence"/>
</dbReference>
<keyword evidence="4" id="KW-1185">Reference proteome</keyword>
<organism evidence="3 4">
    <name type="scientific">Culex pipiens pipiens</name>
    <name type="common">Northern house mosquito</name>
    <dbReference type="NCBI Taxonomy" id="38569"/>
    <lineage>
        <taxon>Eukaryota</taxon>
        <taxon>Metazoa</taxon>
        <taxon>Ecdysozoa</taxon>
        <taxon>Arthropoda</taxon>
        <taxon>Hexapoda</taxon>
        <taxon>Insecta</taxon>
        <taxon>Pterygota</taxon>
        <taxon>Neoptera</taxon>
        <taxon>Endopterygota</taxon>
        <taxon>Diptera</taxon>
        <taxon>Nematocera</taxon>
        <taxon>Culicoidea</taxon>
        <taxon>Culicidae</taxon>
        <taxon>Culicinae</taxon>
        <taxon>Culicini</taxon>
        <taxon>Culex</taxon>
        <taxon>Culex</taxon>
    </lineage>
</organism>
<evidence type="ECO:0008006" key="5">
    <source>
        <dbReference type="Google" id="ProtNLM"/>
    </source>
</evidence>
<evidence type="ECO:0000256" key="2">
    <source>
        <dbReference type="SAM" id="SignalP"/>
    </source>
</evidence>
<sequence>MAFNAPFSLLVLAARLLVSSGDYIAELTSYTESVILQLALSQPGTFECVLFDMHKQHPFEVVLGDLMRSPKLGHVVKNDPTLLLICGLERFNLHKANRWEKLILLSLIIFFFLVTNAYETKIISLMSSKPSFRTIQTIEELVTSGTPTKADFKKLIQMDLSPFKGTVVNSSDKLVSMDGVSAYLATRTKSKLYLPIFYFDYNLQRNTYVILDDHLGMLIGAFLTSNHNPLQEMLEWSERAFFEGGLLNFYTAHFQLESVHAMQKFRPRTAAKLMLTIDDLLPAWLSLAVGTVASGLLFCGELLIGRCKKPLSAARRKIVGVYCEALLSCYLVARAFWAKFSSFDFIPEIFNKNRPVQRRQRTKFDEHIKM</sequence>
<feature type="chain" id="PRO_5044870379" description="Ionotropic receptor" evidence="2">
    <location>
        <begin position="22"/>
        <end position="370"/>
    </location>
</feature>
<keyword evidence="1" id="KW-0472">Membrane</keyword>
<protein>
    <recommendedName>
        <fullName evidence="5">Ionotropic receptor</fullName>
    </recommendedName>
</protein>
<proteinExistence type="predicted"/>
<evidence type="ECO:0000313" key="3">
    <source>
        <dbReference type="EMBL" id="KAL1395855.1"/>
    </source>
</evidence>
<reference evidence="3 4" key="1">
    <citation type="submission" date="2024-05" db="EMBL/GenBank/DDBJ databases">
        <title>Culex pipiens pipiens assembly and annotation.</title>
        <authorList>
            <person name="Alout H."/>
            <person name="Durand T."/>
        </authorList>
    </citation>
    <scope>NUCLEOTIDE SEQUENCE [LARGE SCALE GENOMIC DNA]</scope>
    <source>
        <strain evidence="3">HA-2024</strain>
        <tissue evidence="3">Whole body</tissue>
    </source>
</reference>